<gene>
    <name evidence="1" type="ORF">STRCR_1904</name>
</gene>
<accession>G5JR20</accession>
<name>G5JR20_STRCG</name>
<sequence length="53" mass="6136">MDKSQFSLKEKSQNHPFWTDFQKLGFKNLATGGTGYLWVVLTFLNTVSKLIRN</sequence>
<evidence type="ECO:0000313" key="1">
    <source>
        <dbReference type="EMBL" id="EHI75322.1"/>
    </source>
</evidence>
<comment type="caution">
    <text evidence="1">The sequence shown here is derived from an EMBL/GenBank/DDBJ whole genome shotgun (WGS) entry which is preliminary data.</text>
</comment>
<dbReference type="Proteomes" id="UP000004322">
    <property type="component" value="Unassembled WGS sequence"/>
</dbReference>
<dbReference type="AlphaFoldDB" id="G5JR20"/>
<reference evidence="1" key="1">
    <citation type="submission" date="2011-07" db="EMBL/GenBank/DDBJ databases">
        <authorList>
            <person name="Stanhope M.J."/>
            <person name="Durkin A.S."/>
            <person name="Hostetler J."/>
            <person name="Kim M."/>
            <person name="Radune D."/>
            <person name="Singh I."/>
            <person name="Town C.D."/>
        </authorList>
    </citation>
    <scope>NUCLEOTIDE SEQUENCE [LARGE SCALE GENOMIC DNA]</scope>
    <source>
        <strain evidence="1">HS-6</strain>
    </source>
</reference>
<dbReference type="EMBL" id="AEUV02000002">
    <property type="protein sequence ID" value="EHI75322.1"/>
    <property type="molecule type" value="Genomic_DNA"/>
</dbReference>
<evidence type="ECO:0000313" key="2">
    <source>
        <dbReference type="Proteomes" id="UP000004322"/>
    </source>
</evidence>
<dbReference type="STRING" id="873449.STRCR_1904"/>
<organism evidence="1 2">
    <name type="scientific">Streptococcus criceti HS-6</name>
    <dbReference type="NCBI Taxonomy" id="873449"/>
    <lineage>
        <taxon>Bacteria</taxon>
        <taxon>Bacillati</taxon>
        <taxon>Bacillota</taxon>
        <taxon>Bacilli</taxon>
        <taxon>Lactobacillales</taxon>
        <taxon>Streptococcaceae</taxon>
        <taxon>Streptococcus</taxon>
    </lineage>
</organism>
<protein>
    <submittedName>
        <fullName evidence="1">Uncharacterized protein</fullName>
    </submittedName>
</protein>
<proteinExistence type="predicted"/>
<keyword evidence="2" id="KW-1185">Reference proteome</keyword>